<reference evidence="1" key="1">
    <citation type="submission" date="2021-05" db="EMBL/GenBank/DDBJ databases">
        <authorList>
            <person name="Pan Q."/>
            <person name="Jouanno E."/>
            <person name="Zahm M."/>
            <person name="Klopp C."/>
            <person name="Cabau C."/>
            <person name="Louis A."/>
            <person name="Berthelot C."/>
            <person name="Parey E."/>
            <person name="Roest Crollius H."/>
            <person name="Montfort J."/>
            <person name="Robinson-Rechavi M."/>
            <person name="Bouchez O."/>
            <person name="Lampietro C."/>
            <person name="Lopez Roques C."/>
            <person name="Donnadieu C."/>
            <person name="Postlethwait J."/>
            <person name="Bobe J."/>
            <person name="Dillon D."/>
            <person name="Chandos A."/>
            <person name="von Hippel F."/>
            <person name="Guiguen Y."/>
        </authorList>
    </citation>
    <scope>NUCLEOTIDE SEQUENCE</scope>
    <source>
        <strain evidence="1">YG-Jan2019</strain>
    </source>
</reference>
<keyword evidence="2" id="KW-1185">Reference proteome</keyword>
<evidence type="ECO:0000313" key="1">
    <source>
        <dbReference type="EMBL" id="KAJ7990543.1"/>
    </source>
</evidence>
<comment type="caution">
    <text evidence="1">The sequence shown here is derived from an EMBL/GenBank/DDBJ whole genome shotgun (WGS) entry which is preliminary data.</text>
</comment>
<evidence type="ECO:0000313" key="2">
    <source>
        <dbReference type="Proteomes" id="UP001157502"/>
    </source>
</evidence>
<organism evidence="1 2">
    <name type="scientific">Dallia pectoralis</name>
    <name type="common">Alaska blackfish</name>
    <dbReference type="NCBI Taxonomy" id="75939"/>
    <lineage>
        <taxon>Eukaryota</taxon>
        <taxon>Metazoa</taxon>
        <taxon>Chordata</taxon>
        <taxon>Craniata</taxon>
        <taxon>Vertebrata</taxon>
        <taxon>Euteleostomi</taxon>
        <taxon>Actinopterygii</taxon>
        <taxon>Neopterygii</taxon>
        <taxon>Teleostei</taxon>
        <taxon>Protacanthopterygii</taxon>
        <taxon>Esociformes</taxon>
        <taxon>Umbridae</taxon>
        <taxon>Dallia</taxon>
    </lineage>
</organism>
<name>A0ACC2FGV7_DALPE</name>
<dbReference type="Proteomes" id="UP001157502">
    <property type="component" value="Chromosome 28"/>
</dbReference>
<dbReference type="EMBL" id="CM055755">
    <property type="protein sequence ID" value="KAJ7990543.1"/>
    <property type="molecule type" value="Genomic_DNA"/>
</dbReference>
<proteinExistence type="predicted"/>
<protein>
    <submittedName>
        <fullName evidence="1">Uncharacterized protein</fullName>
    </submittedName>
</protein>
<accession>A0ACC2FGV7</accession>
<sequence length="153" mass="16928">MQKVFVCDSPGEFCKVAITESAGAICPLPASVTLSTHPRLALSPFRDLPSKRRKQERTSRRQRRSTEEGKRQNAEGSGELKRGKAIERRQLSTSAAGDRSYQACRLVPTVWECLGNKTQSEAGELPAPGGGDTMNESVRRRKRLETVKTEKKA</sequence>
<gene>
    <name evidence="1" type="ORF">DPEC_G00301430</name>
</gene>